<dbReference type="EMBL" id="BQNB010009554">
    <property type="protein sequence ID" value="GJS65116.1"/>
    <property type="molecule type" value="Genomic_DNA"/>
</dbReference>
<sequence length="445" mass="50833">MADNRTMAQLLEAPTEGYEDAIVVPEINANNFKIKHGLLNLVQNKQFFGHDKEDPHAHIRYFNKSLYADVPELLEFGRLFPGNIVTNPKEDLKGITTRSGVAYQGPTIPSTSSSSPKVMNRDTEVTKDKVLPTNNGGTEDIHPPVVQTSEPVVAPVSAPMPNQRTSIPFPSRRSDERRREKANDQIEKFYEIFRDNEFRISFNGCLDPYAPKFASTLKTLSDTKRKLCEMARTPLNENCSAVILNKVTFLFSKHFSIVNHTFSLRIHKDYSPESRKELKLLKLNVKSSIDEPPEVELKDLPPHLEYAFLEGDDKLPIIIAKDLKDEEKEALIKWMTSRLRILLYKPIPFEKKLKRSEDTNLSLKLGEEAMYLFAKKMQARIMRDPFVPRIRCVVVTGQEAFDILKLATVDPPGYTTLPITPAKKIFDQEFNGLRSTRMSRRFVIP</sequence>
<reference evidence="2" key="1">
    <citation type="journal article" date="2022" name="Int. J. Mol. Sci.">
        <title>Draft Genome of Tanacetum Coccineum: Genomic Comparison of Closely Related Tanacetum-Family Plants.</title>
        <authorList>
            <person name="Yamashiro T."/>
            <person name="Shiraishi A."/>
            <person name="Nakayama K."/>
            <person name="Satake H."/>
        </authorList>
    </citation>
    <scope>NUCLEOTIDE SEQUENCE</scope>
</reference>
<evidence type="ECO:0000313" key="2">
    <source>
        <dbReference type="EMBL" id="GJS65116.1"/>
    </source>
</evidence>
<evidence type="ECO:0000313" key="3">
    <source>
        <dbReference type="Proteomes" id="UP001151760"/>
    </source>
</evidence>
<reference evidence="2" key="2">
    <citation type="submission" date="2022-01" db="EMBL/GenBank/DDBJ databases">
        <authorList>
            <person name="Yamashiro T."/>
            <person name="Shiraishi A."/>
            <person name="Satake H."/>
            <person name="Nakayama K."/>
        </authorList>
    </citation>
    <scope>NUCLEOTIDE SEQUENCE</scope>
</reference>
<organism evidence="2 3">
    <name type="scientific">Tanacetum coccineum</name>
    <dbReference type="NCBI Taxonomy" id="301880"/>
    <lineage>
        <taxon>Eukaryota</taxon>
        <taxon>Viridiplantae</taxon>
        <taxon>Streptophyta</taxon>
        <taxon>Embryophyta</taxon>
        <taxon>Tracheophyta</taxon>
        <taxon>Spermatophyta</taxon>
        <taxon>Magnoliopsida</taxon>
        <taxon>eudicotyledons</taxon>
        <taxon>Gunneridae</taxon>
        <taxon>Pentapetalae</taxon>
        <taxon>asterids</taxon>
        <taxon>campanulids</taxon>
        <taxon>Asterales</taxon>
        <taxon>Asteraceae</taxon>
        <taxon>Asteroideae</taxon>
        <taxon>Anthemideae</taxon>
        <taxon>Anthemidinae</taxon>
        <taxon>Tanacetum</taxon>
    </lineage>
</organism>
<proteinExistence type="predicted"/>
<evidence type="ECO:0000256" key="1">
    <source>
        <dbReference type="SAM" id="MobiDB-lite"/>
    </source>
</evidence>
<dbReference type="Proteomes" id="UP001151760">
    <property type="component" value="Unassembled WGS sequence"/>
</dbReference>
<gene>
    <name evidence="2" type="ORF">Tco_0679680</name>
</gene>
<evidence type="ECO:0008006" key="4">
    <source>
        <dbReference type="Google" id="ProtNLM"/>
    </source>
</evidence>
<name>A0ABQ4XJS7_9ASTR</name>
<keyword evidence="3" id="KW-1185">Reference proteome</keyword>
<feature type="region of interest" description="Disordered" evidence="1">
    <location>
        <begin position="155"/>
        <end position="179"/>
    </location>
</feature>
<comment type="caution">
    <text evidence="2">The sequence shown here is derived from an EMBL/GenBank/DDBJ whole genome shotgun (WGS) entry which is preliminary data.</text>
</comment>
<protein>
    <recommendedName>
        <fullName evidence="4">Reverse transcriptase domain-containing protein</fullName>
    </recommendedName>
</protein>
<accession>A0ABQ4XJS7</accession>